<accession>A0ABX8ACM9</accession>
<evidence type="ECO:0008006" key="4">
    <source>
        <dbReference type="Google" id="ProtNLM"/>
    </source>
</evidence>
<dbReference type="Proteomes" id="UP000682843">
    <property type="component" value="Chromosome"/>
</dbReference>
<gene>
    <name evidence="2" type="ORF">RPMA_15940</name>
</gene>
<feature type="chain" id="PRO_5045580766" description="Thioesterase domain-containing protein" evidence="1">
    <location>
        <begin position="40"/>
        <end position="225"/>
    </location>
</feature>
<keyword evidence="3" id="KW-1185">Reference proteome</keyword>
<dbReference type="Gene3D" id="3.40.50.1820">
    <property type="entry name" value="alpha/beta hydrolase"/>
    <property type="match status" value="1"/>
</dbReference>
<dbReference type="EMBL" id="CP036498">
    <property type="protein sequence ID" value="QUS40158.1"/>
    <property type="molecule type" value="Genomic_DNA"/>
</dbReference>
<evidence type="ECO:0000256" key="1">
    <source>
        <dbReference type="SAM" id="SignalP"/>
    </source>
</evidence>
<organism evidence="2 3">
    <name type="scientific">Tardiphaga alba</name>
    <dbReference type="NCBI Taxonomy" id="340268"/>
    <lineage>
        <taxon>Bacteria</taxon>
        <taxon>Pseudomonadati</taxon>
        <taxon>Pseudomonadota</taxon>
        <taxon>Alphaproteobacteria</taxon>
        <taxon>Hyphomicrobiales</taxon>
        <taxon>Nitrobacteraceae</taxon>
        <taxon>Tardiphaga</taxon>
    </lineage>
</organism>
<sequence length="225" mass="23730">MSIVVQGSQRPSRISPAAVLLILCSLVLGSFAGSSAAEAAGRRPGKVYLYRGLMNVFSLGMDQLGSKLQAVGVATSVSNHTLWSSEANDMIAAYQAGNREPIILMGHSAGADATISVARKLAQYNIPVALIVNFDPVAPEAVPSNVKQVVNHYVATGWGQAVAADKRFKGKLANVNESRTTNHFSIDKDEALQRQTVARVLAVTGGNIRRKPAAPKNAQISAAPQ</sequence>
<evidence type="ECO:0000313" key="3">
    <source>
        <dbReference type="Proteomes" id="UP000682843"/>
    </source>
</evidence>
<evidence type="ECO:0000313" key="2">
    <source>
        <dbReference type="EMBL" id="QUS40158.1"/>
    </source>
</evidence>
<dbReference type="SUPFAM" id="SSF53474">
    <property type="entry name" value="alpha/beta-Hydrolases"/>
    <property type="match status" value="1"/>
</dbReference>
<dbReference type="RefSeq" id="WP_211908671.1">
    <property type="nucleotide sequence ID" value="NZ_CP036498.1"/>
</dbReference>
<protein>
    <recommendedName>
        <fullName evidence="4">Thioesterase domain-containing protein</fullName>
    </recommendedName>
</protein>
<proteinExistence type="predicted"/>
<dbReference type="InterPro" id="IPR029058">
    <property type="entry name" value="AB_hydrolase_fold"/>
</dbReference>
<name>A0ABX8ACM9_9BRAD</name>
<keyword evidence="1" id="KW-0732">Signal</keyword>
<feature type="signal peptide" evidence="1">
    <location>
        <begin position="1"/>
        <end position="39"/>
    </location>
</feature>
<reference evidence="2 3" key="1">
    <citation type="submission" date="2019-02" db="EMBL/GenBank/DDBJ databases">
        <title>Emended description of the genus Rhodopseudomonas and description of Rhodopseudomonas albus sp. nov., a non-phototrophic, heavy-metal-tolerant bacterium isolated from garden soil.</title>
        <authorList>
            <person name="Bao Z."/>
            <person name="Cao W.W."/>
            <person name="Sato Y."/>
            <person name="Nishizawa T."/>
            <person name="Zhao J."/>
            <person name="Guo Y."/>
            <person name="Ohta H."/>
        </authorList>
    </citation>
    <scope>NUCLEOTIDE SEQUENCE [LARGE SCALE GENOMIC DNA]</scope>
    <source>
        <strain evidence="2 3">SK50-23</strain>
    </source>
</reference>